<dbReference type="HOGENOM" id="CLU_3002291_0_0_1"/>
<sequence length="57" mass="6540">MSEAVKCRQALLVRLRWKNQYDQEPINDGEGEPLRASSCVRASLYFPPAWIVRLCCA</sequence>
<organism evidence="1 2">
    <name type="scientific">Suillus luteus UH-Slu-Lm8-n1</name>
    <dbReference type="NCBI Taxonomy" id="930992"/>
    <lineage>
        <taxon>Eukaryota</taxon>
        <taxon>Fungi</taxon>
        <taxon>Dikarya</taxon>
        <taxon>Basidiomycota</taxon>
        <taxon>Agaricomycotina</taxon>
        <taxon>Agaricomycetes</taxon>
        <taxon>Agaricomycetidae</taxon>
        <taxon>Boletales</taxon>
        <taxon>Suillineae</taxon>
        <taxon>Suillaceae</taxon>
        <taxon>Suillus</taxon>
    </lineage>
</organism>
<proteinExistence type="predicted"/>
<feature type="non-terminal residue" evidence="1">
    <location>
        <position position="57"/>
    </location>
</feature>
<keyword evidence="2" id="KW-1185">Reference proteome</keyword>
<dbReference type="Proteomes" id="UP000054485">
    <property type="component" value="Unassembled WGS sequence"/>
</dbReference>
<dbReference type="AlphaFoldDB" id="A0A0D0AUB8"/>
<reference evidence="2" key="2">
    <citation type="submission" date="2015-01" db="EMBL/GenBank/DDBJ databases">
        <title>Evolutionary Origins and Diversification of the Mycorrhizal Mutualists.</title>
        <authorList>
            <consortium name="DOE Joint Genome Institute"/>
            <consortium name="Mycorrhizal Genomics Consortium"/>
            <person name="Kohler A."/>
            <person name="Kuo A."/>
            <person name="Nagy L.G."/>
            <person name="Floudas D."/>
            <person name="Copeland A."/>
            <person name="Barry K.W."/>
            <person name="Cichocki N."/>
            <person name="Veneault-Fourrey C."/>
            <person name="LaButti K."/>
            <person name="Lindquist E.A."/>
            <person name="Lipzen A."/>
            <person name="Lundell T."/>
            <person name="Morin E."/>
            <person name="Murat C."/>
            <person name="Riley R."/>
            <person name="Ohm R."/>
            <person name="Sun H."/>
            <person name="Tunlid A."/>
            <person name="Henrissat B."/>
            <person name="Grigoriev I.V."/>
            <person name="Hibbett D.S."/>
            <person name="Martin F."/>
        </authorList>
    </citation>
    <scope>NUCLEOTIDE SEQUENCE [LARGE SCALE GENOMIC DNA]</scope>
    <source>
        <strain evidence="2">UH-Slu-Lm8-n1</strain>
    </source>
</reference>
<gene>
    <name evidence="1" type="ORF">CY34DRAFT_812091</name>
</gene>
<name>A0A0D0AUB8_9AGAM</name>
<dbReference type="EMBL" id="KN835618">
    <property type="protein sequence ID" value="KIK35488.1"/>
    <property type="molecule type" value="Genomic_DNA"/>
</dbReference>
<reference evidence="1 2" key="1">
    <citation type="submission" date="2014-04" db="EMBL/GenBank/DDBJ databases">
        <authorList>
            <consortium name="DOE Joint Genome Institute"/>
            <person name="Kuo A."/>
            <person name="Ruytinx J."/>
            <person name="Rineau F."/>
            <person name="Colpaert J."/>
            <person name="Kohler A."/>
            <person name="Nagy L.G."/>
            <person name="Floudas D."/>
            <person name="Copeland A."/>
            <person name="Barry K.W."/>
            <person name="Cichocki N."/>
            <person name="Veneault-Fourrey C."/>
            <person name="LaButti K."/>
            <person name="Lindquist E.A."/>
            <person name="Lipzen A."/>
            <person name="Lundell T."/>
            <person name="Morin E."/>
            <person name="Murat C."/>
            <person name="Sun H."/>
            <person name="Tunlid A."/>
            <person name="Henrissat B."/>
            <person name="Grigoriev I.V."/>
            <person name="Hibbett D.S."/>
            <person name="Martin F."/>
            <person name="Nordberg H.P."/>
            <person name="Cantor M.N."/>
            <person name="Hua S.X."/>
        </authorList>
    </citation>
    <scope>NUCLEOTIDE SEQUENCE [LARGE SCALE GENOMIC DNA]</scope>
    <source>
        <strain evidence="1 2">UH-Slu-Lm8-n1</strain>
    </source>
</reference>
<dbReference type="InParanoid" id="A0A0D0AUB8"/>
<accession>A0A0D0AUB8</accession>
<evidence type="ECO:0000313" key="2">
    <source>
        <dbReference type="Proteomes" id="UP000054485"/>
    </source>
</evidence>
<protein>
    <submittedName>
        <fullName evidence="1">Uncharacterized protein</fullName>
    </submittedName>
</protein>
<evidence type="ECO:0000313" key="1">
    <source>
        <dbReference type="EMBL" id="KIK35488.1"/>
    </source>
</evidence>